<keyword evidence="1" id="KW-0472">Membrane</keyword>
<evidence type="ECO:0000313" key="5">
    <source>
        <dbReference type="Proteomes" id="UP001152797"/>
    </source>
</evidence>
<organism evidence="2">
    <name type="scientific">Cladocopium goreaui</name>
    <dbReference type="NCBI Taxonomy" id="2562237"/>
    <lineage>
        <taxon>Eukaryota</taxon>
        <taxon>Sar</taxon>
        <taxon>Alveolata</taxon>
        <taxon>Dinophyceae</taxon>
        <taxon>Suessiales</taxon>
        <taxon>Symbiodiniaceae</taxon>
        <taxon>Cladocopium</taxon>
    </lineage>
</organism>
<reference evidence="2" key="1">
    <citation type="submission" date="2022-10" db="EMBL/GenBank/DDBJ databases">
        <authorList>
            <person name="Chen Y."/>
            <person name="Dougan E. K."/>
            <person name="Chan C."/>
            <person name="Rhodes N."/>
            <person name="Thang M."/>
        </authorList>
    </citation>
    <scope>NUCLEOTIDE SEQUENCE</scope>
</reference>
<accession>A0A9P1G342</accession>
<sequence>MALGGLAGINCHCQWGLTGLLGGIVIMLAAGVFTALPVFFGWFCYQWYYALCWFWFLLGVAMTVFGAFYECFCFSPVYKSVQAREWAEEDGSGPASAPTPYIMIQ</sequence>
<keyword evidence="1" id="KW-1133">Transmembrane helix</keyword>
<reference evidence="3" key="2">
    <citation type="submission" date="2024-04" db="EMBL/GenBank/DDBJ databases">
        <authorList>
            <person name="Chen Y."/>
            <person name="Shah S."/>
            <person name="Dougan E. K."/>
            <person name="Thang M."/>
            <person name="Chan C."/>
        </authorList>
    </citation>
    <scope>NUCLEOTIDE SEQUENCE [LARGE SCALE GENOMIC DNA]</scope>
</reference>
<name>A0A9P1G342_9DINO</name>
<dbReference type="AlphaFoldDB" id="A0A9P1G342"/>
<gene>
    <name evidence="2" type="ORF">C1SCF055_LOCUS24569</name>
</gene>
<evidence type="ECO:0000313" key="3">
    <source>
        <dbReference type="EMBL" id="CAL1151628.1"/>
    </source>
</evidence>
<feature type="transmembrane region" description="Helical" evidence="1">
    <location>
        <begin position="20"/>
        <end position="40"/>
    </location>
</feature>
<dbReference type="Proteomes" id="UP001152797">
    <property type="component" value="Unassembled WGS sequence"/>
</dbReference>
<evidence type="ECO:0000313" key="4">
    <source>
        <dbReference type="EMBL" id="CAL4785565.1"/>
    </source>
</evidence>
<keyword evidence="5" id="KW-1185">Reference proteome</keyword>
<dbReference type="EMBL" id="CAMXCT010002450">
    <property type="protein sequence ID" value="CAI3998253.1"/>
    <property type="molecule type" value="Genomic_DNA"/>
</dbReference>
<evidence type="ECO:0000256" key="1">
    <source>
        <dbReference type="SAM" id="Phobius"/>
    </source>
</evidence>
<comment type="caution">
    <text evidence="2">The sequence shown here is derived from an EMBL/GenBank/DDBJ whole genome shotgun (WGS) entry which is preliminary data.</text>
</comment>
<evidence type="ECO:0000313" key="2">
    <source>
        <dbReference type="EMBL" id="CAI3998253.1"/>
    </source>
</evidence>
<keyword evidence="1" id="KW-0812">Transmembrane</keyword>
<feature type="transmembrane region" description="Helical" evidence="1">
    <location>
        <begin position="47"/>
        <end position="69"/>
    </location>
</feature>
<dbReference type="OrthoDB" id="464594at2759"/>
<protein>
    <submittedName>
        <fullName evidence="4">Mini-chromosome maintenance complex-binding protein</fullName>
    </submittedName>
</protein>
<proteinExistence type="predicted"/>
<dbReference type="EMBL" id="CAMXCT030002450">
    <property type="protein sequence ID" value="CAL4785565.1"/>
    <property type="molecule type" value="Genomic_DNA"/>
</dbReference>
<dbReference type="EMBL" id="CAMXCT020002450">
    <property type="protein sequence ID" value="CAL1151628.1"/>
    <property type="molecule type" value="Genomic_DNA"/>
</dbReference>